<feature type="compositionally biased region" description="Polar residues" evidence="1">
    <location>
        <begin position="41"/>
        <end position="50"/>
    </location>
</feature>
<dbReference type="AlphaFoldDB" id="A0A1L9UQF4"/>
<dbReference type="VEuPathDB" id="FungiDB:ASPBRDRAFT_29051"/>
<dbReference type="STRING" id="767769.A0A1L9UQF4"/>
<feature type="compositionally biased region" description="Polar residues" evidence="1">
    <location>
        <begin position="763"/>
        <end position="773"/>
    </location>
</feature>
<dbReference type="RefSeq" id="XP_067481129.1">
    <property type="nucleotide sequence ID" value="XM_067622600.1"/>
</dbReference>
<dbReference type="Pfam" id="PF25482">
    <property type="entry name" value="DUF7905"/>
    <property type="match status" value="1"/>
</dbReference>
<evidence type="ECO:0000256" key="1">
    <source>
        <dbReference type="SAM" id="MobiDB-lite"/>
    </source>
</evidence>
<dbReference type="OrthoDB" id="4739136at2759"/>
<reference evidence="4" key="1">
    <citation type="journal article" date="2017" name="Genome Biol.">
        <title>Comparative genomics reveals high biological diversity and specific adaptations in the industrially and medically important fungal genus Aspergillus.</title>
        <authorList>
            <person name="de Vries R.P."/>
            <person name="Riley R."/>
            <person name="Wiebenga A."/>
            <person name="Aguilar-Osorio G."/>
            <person name="Amillis S."/>
            <person name="Uchima C.A."/>
            <person name="Anderluh G."/>
            <person name="Asadollahi M."/>
            <person name="Askin M."/>
            <person name="Barry K."/>
            <person name="Battaglia E."/>
            <person name="Bayram O."/>
            <person name="Benocci T."/>
            <person name="Braus-Stromeyer S.A."/>
            <person name="Caldana C."/>
            <person name="Canovas D."/>
            <person name="Cerqueira G.C."/>
            <person name="Chen F."/>
            <person name="Chen W."/>
            <person name="Choi C."/>
            <person name="Clum A."/>
            <person name="Dos Santos R.A."/>
            <person name="Damasio A.R."/>
            <person name="Diallinas G."/>
            <person name="Emri T."/>
            <person name="Fekete E."/>
            <person name="Flipphi M."/>
            <person name="Freyberg S."/>
            <person name="Gallo A."/>
            <person name="Gournas C."/>
            <person name="Habgood R."/>
            <person name="Hainaut M."/>
            <person name="Harispe M.L."/>
            <person name="Henrissat B."/>
            <person name="Hilden K.S."/>
            <person name="Hope R."/>
            <person name="Hossain A."/>
            <person name="Karabika E."/>
            <person name="Karaffa L."/>
            <person name="Karanyi Z."/>
            <person name="Krasevec N."/>
            <person name="Kuo A."/>
            <person name="Kusch H."/>
            <person name="LaButti K."/>
            <person name="Lagendijk E.L."/>
            <person name="Lapidus A."/>
            <person name="Levasseur A."/>
            <person name="Lindquist E."/>
            <person name="Lipzen A."/>
            <person name="Logrieco A.F."/>
            <person name="MacCabe A."/>
            <person name="Maekelae M.R."/>
            <person name="Malavazi I."/>
            <person name="Melin P."/>
            <person name="Meyer V."/>
            <person name="Mielnichuk N."/>
            <person name="Miskei M."/>
            <person name="Molnar A.P."/>
            <person name="Mule G."/>
            <person name="Ngan C.Y."/>
            <person name="Orejas M."/>
            <person name="Orosz E."/>
            <person name="Ouedraogo J.P."/>
            <person name="Overkamp K.M."/>
            <person name="Park H.-S."/>
            <person name="Perrone G."/>
            <person name="Piumi F."/>
            <person name="Punt P.J."/>
            <person name="Ram A.F."/>
            <person name="Ramon A."/>
            <person name="Rauscher S."/>
            <person name="Record E."/>
            <person name="Riano-Pachon D.M."/>
            <person name="Robert V."/>
            <person name="Roehrig J."/>
            <person name="Ruller R."/>
            <person name="Salamov A."/>
            <person name="Salih N.S."/>
            <person name="Samson R.A."/>
            <person name="Sandor E."/>
            <person name="Sanguinetti M."/>
            <person name="Schuetze T."/>
            <person name="Sepcic K."/>
            <person name="Shelest E."/>
            <person name="Sherlock G."/>
            <person name="Sophianopoulou V."/>
            <person name="Squina F.M."/>
            <person name="Sun H."/>
            <person name="Susca A."/>
            <person name="Todd R.B."/>
            <person name="Tsang A."/>
            <person name="Unkles S.E."/>
            <person name="van de Wiele N."/>
            <person name="van Rossen-Uffink D."/>
            <person name="Oliveira J.V."/>
            <person name="Vesth T.C."/>
            <person name="Visser J."/>
            <person name="Yu J.-H."/>
            <person name="Zhou M."/>
            <person name="Andersen M.R."/>
            <person name="Archer D.B."/>
            <person name="Baker S.E."/>
            <person name="Benoit I."/>
            <person name="Brakhage A.A."/>
            <person name="Braus G.H."/>
            <person name="Fischer R."/>
            <person name="Frisvad J.C."/>
            <person name="Goldman G.H."/>
            <person name="Houbraken J."/>
            <person name="Oakley B."/>
            <person name="Pocsi I."/>
            <person name="Scazzocchio C."/>
            <person name="Seiboth B."/>
            <person name="vanKuyk P.A."/>
            <person name="Wortman J."/>
            <person name="Dyer P.S."/>
            <person name="Grigoriev I.V."/>
        </authorList>
    </citation>
    <scope>NUCLEOTIDE SEQUENCE [LARGE SCALE GENOMIC DNA]</scope>
    <source>
        <strain evidence="4">CBS 101740 / IMI 381727 / IBT 21946</strain>
    </source>
</reference>
<sequence>MASNTRLDFESSGAQEWTLPGYGKQGYYPSQATAKIETDRCSSGASNPTPNEFPKQPPTAPANKGTPSTPVRPAGIQRPARARGGYRGRIGHSSIASPKPNLFRDSPAKSKWRGGLEPTGNIRSRLLFQRLTKETTGFVKLPGTFGSLKNEFFGIARMTGSIRKPTVAYGRNEVFEEISRRTGAFIKPPFYNDSAIYLWGELPQVAAAKDIILSIIAKCSGSSKKKIEWEKITAHSVSKEARVEMKERYHARLQALQKQPDASSEFSDLMLFLWPKDGPSIHDSLGPQLEALDHIRIKFDCHVFVPKDLPDHICAIGHSDEAMRQIVRRLRTKWTEVVANYVVRGKLYLVEPPTAMKSKIVVKKDARLAKALLRGTPLQGSEAERWPDRAKLIQSKNNTRLLSMVEKCLKGVVVVRGHLRMRVNLGSFVLDQYRIPADDKPFYVLEEFREMILHEQTKGRLIPGIKVHKDELLARCYKATHLLQPYISTAQSLDSAEPAFSVNFEFLGQSNSMLRLEAEFARSPGASEYEATQRRWLKPRQDGQTSDKRPPLQVAVVDFERSDWQLELKSLEFYQANSIDAALRDFASTIKFQRTATMHDISAKPERKVKFSESAPVARFIEKSAIRYRLKGTNYTLEIARYDEYSRANVSALLSKLPANYAGPFTMEPNTSWGASLFDPHWDNLLGEHANLAIGQAAQYSPSLESFFPARGGAGGSEKSQGFWEFVDMVKQVAELMGPVRTIAASSGEKSRPGADSALKKPTTVQGRSSDSSPVMGMTDLAGLLNADLGTLF</sequence>
<keyword evidence="4" id="KW-1185">Reference proteome</keyword>
<dbReference type="InterPro" id="IPR057227">
    <property type="entry name" value="DUF7905"/>
</dbReference>
<gene>
    <name evidence="3" type="ORF">ASPBRDRAFT_29051</name>
</gene>
<protein>
    <recommendedName>
        <fullName evidence="2">DUF7905 domain-containing protein</fullName>
    </recommendedName>
</protein>
<feature type="region of interest" description="Disordered" evidence="1">
    <location>
        <begin position="1"/>
        <end position="116"/>
    </location>
</feature>
<evidence type="ECO:0000259" key="2">
    <source>
        <dbReference type="Pfam" id="PF25482"/>
    </source>
</evidence>
<feature type="compositionally biased region" description="Basic residues" evidence="1">
    <location>
        <begin position="80"/>
        <end position="90"/>
    </location>
</feature>
<dbReference type="Proteomes" id="UP000184499">
    <property type="component" value="Unassembled WGS sequence"/>
</dbReference>
<accession>A0A1L9UQF4</accession>
<dbReference type="EMBL" id="KV878682">
    <property type="protein sequence ID" value="OJJ73881.1"/>
    <property type="molecule type" value="Genomic_DNA"/>
</dbReference>
<evidence type="ECO:0000313" key="3">
    <source>
        <dbReference type="EMBL" id="OJJ73881.1"/>
    </source>
</evidence>
<feature type="domain" description="DUF7905" evidence="2">
    <location>
        <begin position="385"/>
        <end position="710"/>
    </location>
</feature>
<dbReference type="GeneID" id="93575088"/>
<evidence type="ECO:0000313" key="4">
    <source>
        <dbReference type="Proteomes" id="UP000184499"/>
    </source>
</evidence>
<proteinExistence type="predicted"/>
<organism evidence="3 4">
    <name type="scientific">Aspergillus brasiliensis (strain CBS 101740 / IMI 381727 / IBT 21946)</name>
    <dbReference type="NCBI Taxonomy" id="767769"/>
    <lineage>
        <taxon>Eukaryota</taxon>
        <taxon>Fungi</taxon>
        <taxon>Dikarya</taxon>
        <taxon>Ascomycota</taxon>
        <taxon>Pezizomycotina</taxon>
        <taxon>Eurotiomycetes</taxon>
        <taxon>Eurotiomycetidae</taxon>
        <taxon>Eurotiales</taxon>
        <taxon>Aspergillaceae</taxon>
        <taxon>Aspergillus</taxon>
        <taxon>Aspergillus subgen. Circumdati</taxon>
    </lineage>
</organism>
<name>A0A1L9UQF4_ASPBC</name>
<dbReference type="OMA" id="WDNMLGQ"/>
<feature type="region of interest" description="Disordered" evidence="1">
    <location>
        <begin position="744"/>
        <end position="777"/>
    </location>
</feature>